<dbReference type="GO" id="GO:0003735">
    <property type="term" value="F:structural constituent of ribosome"/>
    <property type="evidence" value="ECO:0007669"/>
    <property type="project" value="InterPro"/>
</dbReference>
<evidence type="ECO:0000256" key="2">
    <source>
        <dbReference type="ARBA" id="ARBA00023274"/>
    </source>
</evidence>
<evidence type="ECO:0000256" key="1">
    <source>
        <dbReference type="ARBA" id="ARBA00022980"/>
    </source>
</evidence>
<keyword evidence="2" id="KW-0687">Ribonucleoprotein</keyword>
<dbReference type="GO" id="GO:0006412">
    <property type="term" value="P:translation"/>
    <property type="evidence" value="ECO:0007669"/>
    <property type="project" value="InterPro"/>
</dbReference>
<comment type="caution">
    <text evidence="3">The sequence shown here is derived from an EMBL/GenBank/DDBJ whole genome shotgun (WGS) entry which is preliminary data.</text>
</comment>
<evidence type="ECO:0000313" key="3">
    <source>
        <dbReference type="EMBL" id="MPN28743.1"/>
    </source>
</evidence>
<organism evidence="3">
    <name type="scientific">bioreactor metagenome</name>
    <dbReference type="NCBI Taxonomy" id="1076179"/>
    <lineage>
        <taxon>unclassified sequences</taxon>
        <taxon>metagenomes</taxon>
        <taxon>ecological metagenomes</taxon>
    </lineage>
</organism>
<dbReference type="GO" id="GO:0005840">
    <property type="term" value="C:ribosome"/>
    <property type="evidence" value="ECO:0007669"/>
    <property type="project" value="UniProtKB-KW"/>
</dbReference>
<name>A0A645GYP2_9ZZZZ</name>
<dbReference type="SUPFAM" id="SSF47060">
    <property type="entry name" value="S15/NS1 RNA-binding domain"/>
    <property type="match status" value="1"/>
</dbReference>
<dbReference type="EMBL" id="VSSQ01079136">
    <property type="protein sequence ID" value="MPN28743.1"/>
    <property type="molecule type" value="Genomic_DNA"/>
</dbReference>
<keyword evidence="1" id="KW-0689">Ribosomal protein</keyword>
<evidence type="ECO:0008006" key="4">
    <source>
        <dbReference type="Google" id="ProtNLM"/>
    </source>
</evidence>
<reference evidence="3" key="1">
    <citation type="submission" date="2019-08" db="EMBL/GenBank/DDBJ databases">
        <authorList>
            <person name="Kucharzyk K."/>
            <person name="Murdoch R.W."/>
            <person name="Higgins S."/>
            <person name="Loffler F."/>
        </authorList>
    </citation>
    <scope>NUCLEOTIDE SEQUENCE</scope>
</reference>
<dbReference type="AlphaFoldDB" id="A0A645GYP2"/>
<dbReference type="GO" id="GO:1990904">
    <property type="term" value="C:ribonucleoprotein complex"/>
    <property type="evidence" value="ECO:0007669"/>
    <property type="project" value="UniProtKB-KW"/>
</dbReference>
<dbReference type="Gene3D" id="6.10.250.3130">
    <property type="match status" value="1"/>
</dbReference>
<sequence length="32" mass="3821">MMVGQRKGLINYVKKQDIERYRTIIAQLGIRK</sequence>
<dbReference type="InterPro" id="IPR009068">
    <property type="entry name" value="uS15_NS1_RNA-bd_sf"/>
</dbReference>
<accession>A0A645GYP2</accession>
<proteinExistence type="predicted"/>
<gene>
    <name evidence="3" type="ORF">SDC9_176188</name>
</gene>
<protein>
    <recommendedName>
        <fullName evidence="4">30S ribosomal protein S15</fullName>
    </recommendedName>
</protein>
<dbReference type="InterPro" id="IPR000589">
    <property type="entry name" value="Ribosomal_uS15"/>
</dbReference>
<dbReference type="Pfam" id="PF00312">
    <property type="entry name" value="Ribosomal_S15"/>
    <property type="match status" value="1"/>
</dbReference>